<evidence type="ECO:0000313" key="14">
    <source>
        <dbReference type="EMBL" id="SHJ40525.1"/>
    </source>
</evidence>
<evidence type="ECO:0000256" key="2">
    <source>
        <dbReference type="ARBA" id="ARBA00022475"/>
    </source>
</evidence>
<gene>
    <name evidence="14" type="ORF">SAMN02745725_02479</name>
</gene>
<keyword evidence="7 14" id="KW-0418">Kinase</keyword>
<evidence type="ECO:0000256" key="12">
    <source>
        <dbReference type="SAM" id="Phobius"/>
    </source>
</evidence>
<dbReference type="PANTHER" id="PTHR34220">
    <property type="entry name" value="SENSOR HISTIDINE KINASE YPDA"/>
    <property type="match status" value="1"/>
</dbReference>
<keyword evidence="3" id="KW-0597">Phosphoprotein</keyword>
<name>A0A1M6J1G0_PSEXY</name>
<evidence type="ECO:0000313" key="15">
    <source>
        <dbReference type="Proteomes" id="UP000184185"/>
    </source>
</evidence>
<keyword evidence="2" id="KW-1003">Cell membrane</keyword>
<keyword evidence="15" id="KW-1185">Reference proteome</keyword>
<dbReference type="InterPro" id="IPR003660">
    <property type="entry name" value="HAMP_dom"/>
</dbReference>
<dbReference type="Proteomes" id="UP000184185">
    <property type="component" value="Unassembled WGS sequence"/>
</dbReference>
<dbReference type="InterPro" id="IPR010559">
    <property type="entry name" value="Sig_transdc_His_kin_internal"/>
</dbReference>
<evidence type="ECO:0000256" key="9">
    <source>
        <dbReference type="ARBA" id="ARBA00022989"/>
    </source>
</evidence>
<dbReference type="InterPro" id="IPR036890">
    <property type="entry name" value="HATPase_C_sf"/>
</dbReference>
<dbReference type="Gene3D" id="6.10.340.10">
    <property type="match status" value="1"/>
</dbReference>
<dbReference type="InterPro" id="IPR003594">
    <property type="entry name" value="HATPase_dom"/>
</dbReference>
<evidence type="ECO:0000256" key="8">
    <source>
        <dbReference type="ARBA" id="ARBA00022840"/>
    </source>
</evidence>
<dbReference type="Pfam" id="PF02743">
    <property type="entry name" value="dCache_1"/>
    <property type="match status" value="1"/>
</dbReference>
<dbReference type="RefSeq" id="WP_072918535.1">
    <property type="nucleotide sequence ID" value="NZ_FQYQ01000020.1"/>
</dbReference>
<dbReference type="CDD" id="cd06225">
    <property type="entry name" value="HAMP"/>
    <property type="match status" value="1"/>
</dbReference>
<dbReference type="InterPro" id="IPR050640">
    <property type="entry name" value="Bact_2-comp_sensor_kinase"/>
</dbReference>
<evidence type="ECO:0000259" key="13">
    <source>
        <dbReference type="PROSITE" id="PS50885"/>
    </source>
</evidence>
<proteinExistence type="predicted"/>
<keyword evidence="11 12" id="KW-0472">Membrane</keyword>
<keyword evidence="9 12" id="KW-1133">Transmembrane helix</keyword>
<evidence type="ECO:0000256" key="10">
    <source>
        <dbReference type="ARBA" id="ARBA00023012"/>
    </source>
</evidence>
<keyword evidence="10" id="KW-0902">Two-component regulatory system</keyword>
<dbReference type="GO" id="GO:0005524">
    <property type="term" value="F:ATP binding"/>
    <property type="evidence" value="ECO:0007669"/>
    <property type="project" value="UniProtKB-KW"/>
</dbReference>
<dbReference type="Pfam" id="PF06580">
    <property type="entry name" value="His_kinase"/>
    <property type="match status" value="1"/>
</dbReference>
<dbReference type="SUPFAM" id="SSF158472">
    <property type="entry name" value="HAMP domain-like"/>
    <property type="match status" value="1"/>
</dbReference>
<dbReference type="GO" id="GO:0000155">
    <property type="term" value="F:phosphorelay sensor kinase activity"/>
    <property type="evidence" value="ECO:0007669"/>
    <property type="project" value="InterPro"/>
</dbReference>
<dbReference type="GO" id="GO:0005886">
    <property type="term" value="C:plasma membrane"/>
    <property type="evidence" value="ECO:0007669"/>
    <property type="project" value="UniProtKB-SubCell"/>
</dbReference>
<comment type="subcellular location">
    <subcellularLocation>
        <location evidence="1">Cell membrane</location>
        <topology evidence="1">Multi-pass membrane protein</topology>
    </subcellularLocation>
</comment>
<evidence type="ECO:0000256" key="5">
    <source>
        <dbReference type="ARBA" id="ARBA00022692"/>
    </source>
</evidence>
<feature type="transmembrane region" description="Helical" evidence="12">
    <location>
        <begin position="17"/>
        <end position="37"/>
    </location>
</feature>
<dbReference type="STRING" id="185007.SAMN02910350_00202"/>
<dbReference type="AlphaFoldDB" id="A0A1M6J1G0"/>
<sequence length="599" mass="68271">MHSIIRRYNDLKIGKKLIIIFLLISIIPIILLQVFHFTSVRKTMTSQVDEIIQSDLIQISERTNLSLENYTNLMYQIYVDENVIDQVMILMNGTPTRRAAAKSDIRELLHRYTSVVEGVRSISLVCKNGESVTYDFATDSSMYNIWNRFKDMRIAPPYLDAENKSGMVITPSMKFDENGVKKYYFHISKRLYNFDQLEKGSIATVIMTVDEEVLNTICNSSKESKTGINFILDDAGKVISYPSEAYVAMSTGENLEAFVRESGYLQSSHNIGINKYKDESTGWTFVNAYDTDEMLKDVRRIQIITVLISSIIIVVVGLIIFYTTRTFNKSVNTIVKGMQTVQAGDLDKRISVKSKDEFGTIAANFNIMTARVKELLQQISSAKDRQRHAELKALEAQINPHFLYNTLDSINWMAIEHGENEISKALSNLGLILRHSVSKVEEKTPIIAECDFLQRYLELQQIRYEGAFKYEINMQPELKNLYIHKLLIQPFVENAILHGFEGIEEGGMLSINMDISEDNRFLQISIADNGNGIEEELVNKMNNRDAVINDDNIDKAGLGLKNAFSRLVMYYGGMAHWNINSVEKIGTEITLYIPKSECE</sequence>
<dbReference type="InterPro" id="IPR033479">
    <property type="entry name" value="dCache_1"/>
</dbReference>
<evidence type="ECO:0000256" key="4">
    <source>
        <dbReference type="ARBA" id="ARBA00022679"/>
    </source>
</evidence>
<evidence type="ECO:0000256" key="1">
    <source>
        <dbReference type="ARBA" id="ARBA00004651"/>
    </source>
</evidence>
<evidence type="ECO:0000256" key="6">
    <source>
        <dbReference type="ARBA" id="ARBA00022741"/>
    </source>
</evidence>
<keyword evidence="5 12" id="KW-0812">Transmembrane</keyword>
<keyword evidence="8" id="KW-0067">ATP-binding</keyword>
<keyword evidence="6" id="KW-0547">Nucleotide-binding</keyword>
<evidence type="ECO:0000256" key="7">
    <source>
        <dbReference type="ARBA" id="ARBA00022777"/>
    </source>
</evidence>
<dbReference type="Pfam" id="PF02518">
    <property type="entry name" value="HATPase_c"/>
    <property type="match status" value="1"/>
</dbReference>
<dbReference type="OrthoDB" id="9809348at2"/>
<feature type="domain" description="HAMP" evidence="13">
    <location>
        <begin position="325"/>
        <end position="377"/>
    </location>
</feature>
<keyword evidence="4" id="KW-0808">Transferase</keyword>
<evidence type="ECO:0000256" key="3">
    <source>
        <dbReference type="ARBA" id="ARBA00022553"/>
    </source>
</evidence>
<dbReference type="Gene3D" id="3.30.565.10">
    <property type="entry name" value="Histidine kinase-like ATPase, C-terminal domain"/>
    <property type="match status" value="1"/>
</dbReference>
<dbReference type="PROSITE" id="PS50885">
    <property type="entry name" value="HAMP"/>
    <property type="match status" value="1"/>
</dbReference>
<evidence type="ECO:0000256" key="11">
    <source>
        <dbReference type="ARBA" id="ARBA00023136"/>
    </source>
</evidence>
<dbReference type="SMART" id="SM00304">
    <property type="entry name" value="HAMP"/>
    <property type="match status" value="1"/>
</dbReference>
<protein>
    <submittedName>
        <fullName evidence="14">Two-component system, sensor histidine kinase YesM</fullName>
    </submittedName>
</protein>
<dbReference type="PANTHER" id="PTHR34220:SF11">
    <property type="entry name" value="SENSOR PROTEIN KINASE HPTS"/>
    <property type="match status" value="1"/>
</dbReference>
<dbReference type="EMBL" id="FQYQ01000020">
    <property type="protein sequence ID" value="SHJ40525.1"/>
    <property type="molecule type" value="Genomic_DNA"/>
</dbReference>
<accession>A0A1M6J1G0</accession>
<organism evidence="14 15">
    <name type="scientific">Pseudobutyrivibrio xylanivorans DSM 14809</name>
    <dbReference type="NCBI Taxonomy" id="1123012"/>
    <lineage>
        <taxon>Bacteria</taxon>
        <taxon>Bacillati</taxon>
        <taxon>Bacillota</taxon>
        <taxon>Clostridia</taxon>
        <taxon>Lachnospirales</taxon>
        <taxon>Lachnospiraceae</taxon>
        <taxon>Pseudobutyrivibrio</taxon>
    </lineage>
</organism>
<reference evidence="14 15" key="1">
    <citation type="submission" date="2016-11" db="EMBL/GenBank/DDBJ databases">
        <authorList>
            <person name="Jaros S."/>
            <person name="Januszkiewicz K."/>
            <person name="Wedrychowicz H."/>
        </authorList>
    </citation>
    <scope>NUCLEOTIDE SEQUENCE [LARGE SCALE GENOMIC DNA]</scope>
    <source>
        <strain evidence="14 15">DSM 14809</strain>
    </source>
</reference>
<dbReference type="SUPFAM" id="SSF55874">
    <property type="entry name" value="ATPase domain of HSP90 chaperone/DNA topoisomerase II/histidine kinase"/>
    <property type="match status" value="1"/>
</dbReference>
<feature type="transmembrane region" description="Helical" evidence="12">
    <location>
        <begin position="303"/>
        <end position="322"/>
    </location>
</feature>
<dbReference type="Pfam" id="PF00672">
    <property type="entry name" value="HAMP"/>
    <property type="match status" value="1"/>
</dbReference>